<sequence length="96" mass="9551">MVVFVPLAILAAILQAALDSGSRQSPQYRPGPRQRRNRNDRWSSGSDWTYNGGYAGGSSSSWSDGGGSSSSCDSGSSSSSSCGGGSSSSCGGGGSC</sequence>
<feature type="signal peptide" evidence="2">
    <location>
        <begin position="1"/>
        <end position="16"/>
    </location>
</feature>
<evidence type="ECO:0000313" key="4">
    <source>
        <dbReference type="Proteomes" id="UP000572007"/>
    </source>
</evidence>
<organism evidence="3 4">
    <name type="scientific">Nocardia coubleae</name>
    <dbReference type="NCBI Taxonomy" id="356147"/>
    <lineage>
        <taxon>Bacteria</taxon>
        <taxon>Bacillati</taxon>
        <taxon>Actinomycetota</taxon>
        <taxon>Actinomycetes</taxon>
        <taxon>Mycobacteriales</taxon>
        <taxon>Nocardiaceae</taxon>
        <taxon>Nocardia</taxon>
    </lineage>
</organism>
<dbReference type="EMBL" id="JAAXOM010000002">
    <property type="protein sequence ID" value="NKX87418.1"/>
    <property type="molecule type" value="Genomic_DNA"/>
</dbReference>
<feature type="region of interest" description="Disordered" evidence="1">
    <location>
        <begin position="19"/>
        <end position="96"/>
    </location>
</feature>
<keyword evidence="4" id="KW-1185">Reference proteome</keyword>
<accession>A0A846W4C8</accession>
<evidence type="ECO:0000256" key="2">
    <source>
        <dbReference type="SAM" id="SignalP"/>
    </source>
</evidence>
<reference evidence="3 4" key="1">
    <citation type="submission" date="2020-04" db="EMBL/GenBank/DDBJ databases">
        <title>MicrobeNet Type strains.</title>
        <authorList>
            <person name="Nicholson A.C."/>
        </authorList>
    </citation>
    <scope>NUCLEOTIDE SEQUENCE [LARGE SCALE GENOMIC DNA]</scope>
    <source>
        <strain evidence="3 4">DSM 44960</strain>
    </source>
</reference>
<evidence type="ECO:0000313" key="3">
    <source>
        <dbReference type="EMBL" id="NKX87418.1"/>
    </source>
</evidence>
<evidence type="ECO:0000256" key="1">
    <source>
        <dbReference type="SAM" id="MobiDB-lite"/>
    </source>
</evidence>
<name>A0A846W4C8_9NOCA</name>
<dbReference type="AlphaFoldDB" id="A0A846W4C8"/>
<proteinExistence type="predicted"/>
<keyword evidence="2" id="KW-0732">Signal</keyword>
<comment type="caution">
    <text evidence="3">The sequence shown here is derived from an EMBL/GenBank/DDBJ whole genome shotgun (WGS) entry which is preliminary data.</text>
</comment>
<protein>
    <submittedName>
        <fullName evidence="3">Uncharacterized protein</fullName>
    </submittedName>
</protein>
<feature type="compositionally biased region" description="Gly residues" evidence="1">
    <location>
        <begin position="82"/>
        <end position="96"/>
    </location>
</feature>
<feature type="compositionally biased region" description="Low complexity" evidence="1">
    <location>
        <begin position="57"/>
        <end position="81"/>
    </location>
</feature>
<dbReference type="Proteomes" id="UP000572007">
    <property type="component" value="Unassembled WGS sequence"/>
</dbReference>
<gene>
    <name evidence="3" type="ORF">HGA10_08850</name>
</gene>
<feature type="chain" id="PRO_5039326907" evidence="2">
    <location>
        <begin position="17"/>
        <end position="96"/>
    </location>
</feature>